<keyword evidence="1" id="KW-0812">Transmembrane</keyword>
<evidence type="ECO:0000256" key="1">
    <source>
        <dbReference type="SAM" id="Phobius"/>
    </source>
</evidence>
<keyword evidence="1" id="KW-1133">Transmembrane helix</keyword>
<gene>
    <name evidence="2" type="ORF">QRT03_11865</name>
</gene>
<name>A0ABT7M8Z1_9PSEU</name>
<protein>
    <recommendedName>
        <fullName evidence="4">ABC transporter permease</fullName>
    </recommendedName>
</protein>
<dbReference type="EMBL" id="JASVWF010000002">
    <property type="protein sequence ID" value="MDL5156659.1"/>
    <property type="molecule type" value="Genomic_DNA"/>
</dbReference>
<accession>A0ABT7M8Z1</accession>
<evidence type="ECO:0000313" key="3">
    <source>
        <dbReference type="Proteomes" id="UP001231924"/>
    </source>
</evidence>
<sequence>MSTTERTSERTSTPTWFGVALTPSTIRGLVALAVVLVIYLVGAMWPGA</sequence>
<dbReference type="RefSeq" id="WP_286052980.1">
    <property type="nucleotide sequence ID" value="NZ_JASVWF010000002.1"/>
</dbReference>
<keyword evidence="1" id="KW-0472">Membrane</keyword>
<reference evidence="2 3" key="1">
    <citation type="submission" date="2023-06" db="EMBL/GenBank/DDBJ databases">
        <title>Actinomycetospora Odt1-22.</title>
        <authorList>
            <person name="Supong K."/>
        </authorList>
    </citation>
    <scope>NUCLEOTIDE SEQUENCE [LARGE SCALE GENOMIC DNA]</scope>
    <source>
        <strain evidence="2 3">Odt1-22</strain>
    </source>
</reference>
<keyword evidence="3" id="KW-1185">Reference proteome</keyword>
<comment type="caution">
    <text evidence="2">The sequence shown here is derived from an EMBL/GenBank/DDBJ whole genome shotgun (WGS) entry which is preliminary data.</text>
</comment>
<evidence type="ECO:0008006" key="4">
    <source>
        <dbReference type="Google" id="ProtNLM"/>
    </source>
</evidence>
<feature type="transmembrane region" description="Helical" evidence="1">
    <location>
        <begin position="26"/>
        <end position="45"/>
    </location>
</feature>
<evidence type="ECO:0000313" key="2">
    <source>
        <dbReference type="EMBL" id="MDL5156659.1"/>
    </source>
</evidence>
<organism evidence="2 3">
    <name type="scientific">Actinomycetospora termitidis</name>
    <dbReference type="NCBI Taxonomy" id="3053470"/>
    <lineage>
        <taxon>Bacteria</taxon>
        <taxon>Bacillati</taxon>
        <taxon>Actinomycetota</taxon>
        <taxon>Actinomycetes</taxon>
        <taxon>Pseudonocardiales</taxon>
        <taxon>Pseudonocardiaceae</taxon>
        <taxon>Actinomycetospora</taxon>
    </lineage>
</organism>
<proteinExistence type="predicted"/>
<dbReference type="Proteomes" id="UP001231924">
    <property type="component" value="Unassembled WGS sequence"/>
</dbReference>